<protein>
    <recommendedName>
        <fullName evidence="3 8">Aspartate carbamoyltransferase</fullName>
        <ecNumber evidence="3 8">2.1.3.2</ecNumber>
    </recommendedName>
</protein>
<evidence type="ECO:0000256" key="9">
    <source>
        <dbReference type="RuleBase" id="RU003634"/>
    </source>
</evidence>
<dbReference type="PRINTS" id="PR00100">
    <property type="entry name" value="AOTCASE"/>
</dbReference>
<accession>A0AB35BZT1</accession>
<proteinExistence type="inferred from homology"/>
<evidence type="ECO:0000313" key="13">
    <source>
        <dbReference type="Proteomes" id="UP000680020"/>
    </source>
</evidence>
<evidence type="ECO:0000256" key="2">
    <source>
        <dbReference type="ARBA" id="ARBA00008896"/>
    </source>
</evidence>
<dbReference type="SUPFAM" id="SSF53671">
    <property type="entry name" value="Aspartate/ornithine carbamoyltransferase"/>
    <property type="match status" value="1"/>
</dbReference>
<organism evidence="12 13">
    <name type="scientific">Wohlfahrtiimonas chitiniclastica</name>
    <dbReference type="NCBI Taxonomy" id="400946"/>
    <lineage>
        <taxon>Bacteria</taxon>
        <taxon>Pseudomonadati</taxon>
        <taxon>Pseudomonadota</taxon>
        <taxon>Gammaproteobacteria</taxon>
        <taxon>Cardiobacteriales</taxon>
        <taxon>Ignatzschineriaceae</taxon>
        <taxon>Wohlfahrtiimonas</taxon>
    </lineage>
</organism>
<dbReference type="InterPro" id="IPR006130">
    <property type="entry name" value="Asp/Orn_carbamoylTrfase"/>
</dbReference>
<dbReference type="GO" id="GO:0006520">
    <property type="term" value="P:amino acid metabolic process"/>
    <property type="evidence" value="ECO:0007669"/>
    <property type="project" value="InterPro"/>
</dbReference>
<dbReference type="GO" id="GO:0016597">
    <property type="term" value="F:amino acid binding"/>
    <property type="evidence" value="ECO:0007669"/>
    <property type="project" value="InterPro"/>
</dbReference>
<comment type="catalytic activity">
    <reaction evidence="7">
        <text>carbamoyl phosphate + L-aspartate = N-carbamoyl-L-aspartate + phosphate + H(+)</text>
        <dbReference type="Rhea" id="RHEA:20013"/>
        <dbReference type="ChEBI" id="CHEBI:15378"/>
        <dbReference type="ChEBI" id="CHEBI:29991"/>
        <dbReference type="ChEBI" id="CHEBI:32814"/>
        <dbReference type="ChEBI" id="CHEBI:43474"/>
        <dbReference type="ChEBI" id="CHEBI:58228"/>
        <dbReference type="EC" id="2.1.3.2"/>
    </reaction>
</comment>
<dbReference type="FunFam" id="3.40.50.1370:FF:000002">
    <property type="entry name" value="Aspartate carbamoyltransferase 2"/>
    <property type="match status" value="1"/>
</dbReference>
<dbReference type="GO" id="GO:0004070">
    <property type="term" value="F:aspartate carbamoyltransferase activity"/>
    <property type="evidence" value="ECO:0007669"/>
    <property type="project" value="UniProtKB-UniRule"/>
</dbReference>
<evidence type="ECO:0000256" key="5">
    <source>
        <dbReference type="ARBA" id="ARBA00022975"/>
    </source>
</evidence>
<dbReference type="PROSITE" id="PS00097">
    <property type="entry name" value="CARBAMOYLTRANSFERASE"/>
    <property type="match status" value="1"/>
</dbReference>
<dbReference type="EMBL" id="JAGIBU010000009">
    <property type="protein sequence ID" value="MBS7825279.1"/>
    <property type="molecule type" value="Genomic_DNA"/>
</dbReference>
<evidence type="ECO:0000256" key="8">
    <source>
        <dbReference type="NCBIfam" id="TIGR00670"/>
    </source>
</evidence>
<dbReference type="NCBIfam" id="TIGR00670">
    <property type="entry name" value="asp_carb_tr"/>
    <property type="match status" value="1"/>
</dbReference>
<feature type="domain" description="Aspartate/ornithine carbamoyltransferase carbamoyl-P binding" evidence="11">
    <location>
        <begin position="9"/>
        <end position="148"/>
    </location>
</feature>
<dbReference type="Proteomes" id="UP000680020">
    <property type="component" value="Unassembled WGS sequence"/>
</dbReference>
<dbReference type="PANTHER" id="PTHR45753">
    <property type="entry name" value="ORNITHINE CARBAMOYLTRANSFERASE, MITOCHONDRIAL"/>
    <property type="match status" value="1"/>
</dbReference>
<dbReference type="Gene3D" id="3.40.50.1370">
    <property type="entry name" value="Aspartate/ornithine carbamoyltransferase"/>
    <property type="match status" value="2"/>
</dbReference>
<comment type="function">
    <text evidence="6">Catalyzes the condensation of carbamoyl phosphate and aspartate to form carbamoyl aspartate and inorganic phosphate, the committed step in the de novo pyrimidine nucleotide biosynthesis pathway.</text>
</comment>
<dbReference type="InterPro" id="IPR006132">
    <property type="entry name" value="Asp/Orn_carbamoyltranf_P-bd"/>
</dbReference>
<keyword evidence="4 9" id="KW-0808">Transferase</keyword>
<dbReference type="PANTHER" id="PTHR45753:SF6">
    <property type="entry name" value="ASPARTATE CARBAMOYLTRANSFERASE"/>
    <property type="match status" value="1"/>
</dbReference>
<dbReference type="Pfam" id="PF02729">
    <property type="entry name" value="OTCace_N"/>
    <property type="match status" value="1"/>
</dbReference>
<dbReference type="GO" id="GO:0006207">
    <property type="term" value="P:'de novo' pyrimidine nucleobase biosynthetic process"/>
    <property type="evidence" value="ECO:0007669"/>
    <property type="project" value="InterPro"/>
</dbReference>
<comment type="caution">
    <text evidence="12">The sequence shown here is derived from an EMBL/GenBank/DDBJ whole genome shotgun (WGS) entry which is preliminary data.</text>
</comment>
<dbReference type="InterPro" id="IPR036901">
    <property type="entry name" value="Asp/Orn_carbamoylTrfase_sf"/>
</dbReference>
<evidence type="ECO:0000256" key="1">
    <source>
        <dbReference type="ARBA" id="ARBA00004852"/>
    </source>
</evidence>
<dbReference type="InterPro" id="IPR006131">
    <property type="entry name" value="Asp_carbamoyltransf_Asp/Orn-bd"/>
</dbReference>
<evidence type="ECO:0000256" key="3">
    <source>
        <dbReference type="ARBA" id="ARBA00013008"/>
    </source>
</evidence>
<dbReference type="InterPro" id="IPR002082">
    <property type="entry name" value="Asp_carbamoyltransf"/>
</dbReference>
<gene>
    <name evidence="12" type="primary">pyrB</name>
    <name evidence="12" type="ORF">J7561_08695</name>
</gene>
<evidence type="ECO:0000259" key="10">
    <source>
        <dbReference type="Pfam" id="PF00185"/>
    </source>
</evidence>
<dbReference type="RefSeq" id="WP_213404248.1">
    <property type="nucleotide sequence ID" value="NZ_JAGIBT010000010.1"/>
</dbReference>
<evidence type="ECO:0000256" key="4">
    <source>
        <dbReference type="ARBA" id="ARBA00022679"/>
    </source>
</evidence>
<evidence type="ECO:0000256" key="7">
    <source>
        <dbReference type="ARBA" id="ARBA00048859"/>
    </source>
</evidence>
<evidence type="ECO:0000313" key="12">
    <source>
        <dbReference type="EMBL" id="MBS7825279.1"/>
    </source>
</evidence>
<dbReference type="NCBIfam" id="NF002032">
    <property type="entry name" value="PRK00856.1"/>
    <property type="match status" value="1"/>
</dbReference>
<comment type="pathway">
    <text evidence="1">Pyrimidine metabolism; UMP biosynthesis via de novo pathway; (S)-dihydroorotate from bicarbonate: step 2/3.</text>
</comment>
<dbReference type="GO" id="GO:0005829">
    <property type="term" value="C:cytosol"/>
    <property type="evidence" value="ECO:0007669"/>
    <property type="project" value="TreeGrafter"/>
</dbReference>
<dbReference type="EC" id="2.1.3.2" evidence="3 8"/>
<dbReference type="PRINTS" id="PR00101">
    <property type="entry name" value="ATCASE"/>
</dbReference>
<dbReference type="AlphaFoldDB" id="A0AB35BZT1"/>
<dbReference type="Pfam" id="PF00185">
    <property type="entry name" value="OTCace"/>
    <property type="match status" value="1"/>
</dbReference>
<dbReference type="GO" id="GO:0009220">
    <property type="term" value="P:pyrimidine ribonucleotide biosynthetic process"/>
    <property type="evidence" value="ECO:0007669"/>
    <property type="project" value="UniProtKB-UniRule"/>
</dbReference>
<evidence type="ECO:0000256" key="6">
    <source>
        <dbReference type="ARBA" id="ARBA00043884"/>
    </source>
</evidence>
<sequence length="339" mass="37838">MNTLYGQAVLSCEQFDLQTLNRLFELADILQPVAQGKARTNVLEGAIMGSLFFEASTRTRLSFDAAFMRLGGKVSNTTGVSFSSIVKGESIEDTARVISGYFDVVVVRHPEEEAIHKMAGATNTPIINAGNGAGEHPTQALLDAYTIHNEFKQNGKTMDNCRIAMIGDLRYGRTVHSLVKLMSLYQNITFTFASPDFLSMPEYIVEFARKRGHTVIETDQLKDGIHNNDVIYATRIQKERFTQGEETRQPELSFRINQALIDEYALKDTIIMHPLPRDSRENANDLSNDLDGDPRLAIFRQSDAGVPARMALFAMVLGVDQEIEKTITPTAWFTPDSLH</sequence>
<feature type="domain" description="Aspartate/ornithine carbamoyltransferase Asp/Orn-binding" evidence="10">
    <location>
        <begin position="160"/>
        <end position="315"/>
    </location>
</feature>
<keyword evidence="5" id="KW-0665">Pyrimidine biosynthesis</keyword>
<evidence type="ECO:0000259" key="11">
    <source>
        <dbReference type="Pfam" id="PF02729"/>
    </source>
</evidence>
<name>A0AB35BZT1_9GAMM</name>
<comment type="similarity">
    <text evidence="2">Belongs to the aspartate/ornithine carbamoyltransferase superfamily. ATCase family.</text>
</comment>
<reference evidence="12" key="1">
    <citation type="submission" date="2021-03" db="EMBL/GenBank/DDBJ databases">
        <title>Identification and antibiotic profiling of Wohlfahrtiimonas chitiniclastica, an underestimated human pathogen.</title>
        <authorList>
            <person name="Kopf A."/>
            <person name="Bunk B."/>
            <person name="Coldewey S."/>
            <person name="Gunzer F."/>
            <person name="Riedel T."/>
            <person name="Schroettner P."/>
        </authorList>
    </citation>
    <scope>NUCLEOTIDE SEQUENCE</scope>
    <source>
        <strain evidence="12">DSM 100917</strain>
    </source>
</reference>